<dbReference type="GO" id="GO:0003677">
    <property type="term" value="F:DNA binding"/>
    <property type="evidence" value="ECO:0007669"/>
    <property type="project" value="UniProtKB-KW"/>
</dbReference>
<evidence type="ECO:0000313" key="6">
    <source>
        <dbReference type="EMBL" id="CUO34932.1"/>
    </source>
</evidence>
<dbReference type="PROSITE" id="PS50930">
    <property type="entry name" value="HTH_LYTTR"/>
    <property type="match status" value="1"/>
</dbReference>
<dbReference type="Proteomes" id="UP000095746">
    <property type="component" value="Unassembled WGS sequence"/>
</dbReference>
<dbReference type="EMBL" id="CYZT01000077">
    <property type="protein sequence ID" value="CUO34932.1"/>
    <property type="molecule type" value="Genomic_DNA"/>
</dbReference>
<sequence length="146" mass="16831">MQIEIKLDENCKEPKIIVVTNKMTDEINEIMKRLSDEQPKMIAGFKDDIVEVLEPFDIYRIFAASGKVFAETNHGEYTLRLRLYEMEQRLDSNFFVRISNSDIINLRKVKGFDLSFAGTICVTLSNGTVTYVSRRFVAKIKQLLGI</sequence>
<organism evidence="6 7">
    <name type="scientific">Flavonifractor plautii</name>
    <name type="common">Fusobacterium plautii</name>
    <dbReference type="NCBI Taxonomy" id="292800"/>
    <lineage>
        <taxon>Bacteria</taxon>
        <taxon>Bacillati</taxon>
        <taxon>Bacillota</taxon>
        <taxon>Clostridia</taxon>
        <taxon>Eubacteriales</taxon>
        <taxon>Oscillospiraceae</taxon>
        <taxon>Flavonifractor</taxon>
    </lineage>
</organism>
<keyword evidence="4" id="KW-0804">Transcription</keyword>
<accession>A0A174EAR5</accession>
<evidence type="ECO:0000256" key="2">
    <source>
        <dbReference type="ARBA" id="ARBA00023015"/>
    </source>
</evidence>
<keyword evidence="3" id="KW-0238">DNA-binding</keyword>
<dbReference type="Pfam" id="PF04397">
    <property type="entry name" value="LytTR"/>
    <property type="match status" value="1"/>
</dbReference>
<dbReference type="PANTHER" id="PTHR37299:SF2">
    <property type="entry name" value="HTH LYTTR-TYPE DOMAIN-CONTAINING PROTEIN"/>
    <property type="match status" value="1"/>
</dbReference>
<evidence type="ECO:0000256" key="4">
    <source>
        <dbReference type="ARBA" id="ARBA00023163"/>
    </source>
</evidence>
<dbReference type="Gene3D" id="2.40.50.1020">
    <property type="entry name" value="LytTr DNA-binding domain"/>
    <property type="match status" value="1"/>
</dbReference>
<keyword evidence="2" id="KW-0805">Transcription regulation</keyword>
<dbReference type="InterPro" id="IPR046947">
    <property type="entry name" value="LytR-like"/>
</dbReference>
<protein>
    <submittedName>
        <fullName evidence="6">Sensory transduction protein lytR</fullName>
    </submittedName>
</protein>
<dbReference type="InterPro" id="IPR007492">
    <property type="entry name" value="LytTR_DNA-bd_dom"/>
</dbReference>
<evidence type="ECO:0000259" key="5">
    <source>
        <dbReference type="PROSITE" id="PS50930"/>
    </source>
</evidence>
<keyword evidence="1" id="KW-0963">Cytoplasm</keyword>
<dbReference type="SMART" id="SM00850">
    <property type="entry name" value="LytTR"/>
    <property type="match status" value="1"/>
</dbReference>
<dbReference type="PANTHER" id="PTHR37299">
    <property type="entry name" value="TRANSCRIPTIONAL REGULATOR-RELATED"/>
    <property type="match status" value="1"/>
</dbReference>
<gene>
    <name evidence="6" type="primary">lytR_1</name>
    <name evidence="6" type="ORF">ERS852411_01386</name>
</gene>
<dbReference type="RefSeq" id="WP_002610304.1">
    <property type="nucleotide sequence ID" value="NZ_JADNAN010000218.1"/>
</dbReference>
<reference evidence="6 7" key="1">
    <citation type="submission" date="2015-09" db="EMBL/GenBank/DDBJ databases">
        <authorList>
            <consortium name="Pathogen Informatics"/>
        </authorList>
    </citation>
    <scope>NUCLEOTIDE SEQUENCE [LARGE SCALE GENOMIC DNA]</scope>
    <source>
        <strain evidence="6 7">2789STDY5608854</strain>
    </source>
</reference>
<feature type="domain" description="HTH LytTR-type" evidence="5">
    <location>
        <begin position="42"/>
        <end position="146"/>
    </location>
</feature>
<evidence type="ECO:0000256" key="3">
    <source>
        <dbReference type="ARBA" id="ARBA00023125"/>
    </source>
</evidence>
<evidence type="ECO:0000256" key="1">
    <source>
        <dbReference type="ARBA" id="ARBA00022490"/>
    </source>
</evidence>
<proteinExistence type="predicted"/>
<dbReference type="AlphaFoldDB" id="A0A174EAR5"/>
<name>A0A174EAR5_FLAPL</name>
<evidence type="ECO:0000313" key="7">
    <source>
        <dbReference type="Proteomes" id="UP000095746"/>
    </source>
</evidence>
<dbReference type="GO" id="GO:0000156">
    <property type="term" value="F:phosphorelay response regulator activity"/>
    <property type="evidence" value="ECO:0007669"/>
    <property type="project" value="InterPro"/>
</dbReference>